<name>W0EWT3_9BACT</name>
<dbReference type="AlphaFoldDB" id="W0EWT3"/>
<gene>
    <name evidence="11" type="ORF">NIASO_09080</name>
</gene>
<reference evidence="11 12" key="1">
    <citation type="submission" date="2013-12" db="EMBL/GenBank/DDBJ databases">
        <authorList>
            <consortium name="DOE Joint Genome Institute"/>
            <person name="Eisen J."/>
            <person name="Huntemann M."/>
            <person name="Han J."/>
            <person name="Chen A."/>
            <person name="Kyrpides N."/>
            <person name="Mavromatis K."/>
            <person name="Markowitz V."/>
            <person name="Palaniappan K."/>
            <person name="Ivanova N."/>
            <person name="Schaumberg A."/>
            <person name="Pati A."/>
            <person name="Liolios K."/>
            <person name="Nordberg H.P."/>
            <person name="Cantor M.N."/>
            <person name="Hua S.X."/>
            <person name="Woyke T."/>
        </authorList>
    </citation>
    <scope>NUCLEOTIDE SEQUENCE [LARGE SCALE GENOMIC DNA]</scope>
    <source>
        <strain evidence="12">DSM 19437</strain>
    </source>
</reference>
<organism evidence="11 12">
    <name type="scientific">Niabella soli DSM 19437</name>
    <dbReference type="NCBI Taxonomy" id="929713"/>
    <lineage>
        <taxon>Bacteria</taxon>
        <taxon>Pseudomonadati</taxon>
        <taxon>Bacteroidota</taxon>
        <taxon>Chitinophagia</taxon>
        <taxon>Chitinophagales</taxon>
        <taxon>Chitinophagaceae</taxon>
        <taxon>Niabella</taxon>
    </lineage>
</organism>
<accession>W0EWT3</accession>
<evidence type="ECO:0000313" key="12">
    <source>
        <dbReference type="Proteomes" id="UP000003586"/>
    </source>
</evidence>
<dbReference type="InterPro" id="IPR024079">
    <property type="entry name" value="MetalloPept_cat_dom_sf"/>
</dbReference>
<feature type="chain" id="PRO_5004788982" evidence="8">
    <location>
        <begin position="19"/>
        <end position="684"/>
    </location>
</feature>
<keyword evidence="6" id="KW-0862">Zinc</keyword>
<feature type="signal peptide" evidence="8">
    <location>
        <begin position="1"/>
        <end position="18"/>
    </location>
</feature>
<dbReference type="GO" id="GO:0005886">
    <property type="term" value="C:plasma membrane"/>
    <property type="evidence" value="ECO:0007669"/>
    <property type="project" value="TreeGrafter"/>
</dbReference>
<evidence type="ECO:0000256" key="7">
    <source>
        <dbReference type="ARBA" id="ARBA00023049"/>
    </source>
</evidence>
<dbReference type="PROSITE" id="PS51885">
    <property type="entry name" value="NEPRILYSIN"/>
    <property type="match status" value="1"/>
</dbReference>
<dbReference type="Pfam" id="PF01431">
    <property type="entry name" value="Peptidase_M13"/>
    <property type="match status" value="1"/>
</dbReference>
<dbReference type="CDD" id="cd08662">
    <property type="entry name" value="M13"/>
    <property type="match status" value="1"/>
</dbReference>
<dbReference type="HOGENOM" id="CLU_006187_7_2_10"/>
<keyword evidence="3" id="KW-0645">Protease</keyword>
<dbReference type="eggNOG" id="COG3590">
    <property type="taxonomic scope" value="Bacteria"/>
</dbReference>
<dbReference type="OrthoDB" id="9775677at2"/>
<evidence type="ECO:0000256" key="4">
    <source>
        <dbReference type="ARBA" id="ARBA00022723"/>
    </source>
</evidence>
<feature type="domain" description="Peptidase M13 C-terminal" evidence="9">
    <location>
        <begin position="480"/>
        <end position="678"/>
    </location>
</feature>
<dbReference type="RefSeq" id="WP_008584422.1">
    <property type="nucleotide sequence ID" value="NZ_CP007035.1"/>
</dbReference>
<keyword evidence="5" id="KW-0378">Hydrolase</keyword>
<evidence type="ECO:0000256" key="2">
    <source>
        <dbReference type="ARBA" id="ARBA00007357"/>
    </source>
</evidence>
<keyword evidence="12" id="KW-1185">Reference proteome</keyword>
<evidence type="ECO:0000256" key="1">
    <source>
        <dbReference type="ARBA" id="ARBA00001947"/>
    </source>
</evidence>
<comment type="similarity">
    <text evidence="2">Belongs to the peptidase M13 family.</text>
</comment>
<dbReference type="GO" id="GO:0004222">
    <property type="term" value="F:metalloendopeptidase activity"/>
    <property type="evidence" value="ECO:0007669"/>
    <property type="project" value="InterPro"/>
</dbReference>
<proteinExistence type="inferred from homology"/>
<comment type="cofactor">
    <cofactor evidence="1">
        <name>Zn(2+)</name>
        <dbReference type="ChEBI" id="CHEBI:29105"/>
    </cofactor>
</comment>
<evidence type="ECO:0000256" key="6">
    <source>
        <dbReference type="ARBA" id="ARBA00022833"/>
    </source>
</evidence>
<dbReference type="GO" id="GO:0016485">
    <property type="term" value="P:protein processing"/>
    <property type="evidence" value="ECO:0007669"/>
    <property type="project" value="TreeGrafter"/>
</dbReference>
<dbReference type="PROSITE" id="PS51257">
    <property type="entry name" value="PROKAR_LIPOPROTEIN"/>
    <property type="match status" value="1"/>
</dbReference>
<feature type="domain" description="Peptidase M13 N-terminal" evidence="10">
    <location>
        <begin position="49"/>
        <end position="428"/>
    </location>
</feature>
<dbReference type="PANTHER" id="PTHR11733">
    <property type="entry name" value="ZINC METALLOPROTEASE FAMILY M13 NEPRILYSIN-RELATED"/>
    <property type="match status" value="1"/>
</dbReference>
<dbReference type="InterPro" id="IPR008753">
    <property type="entry name" value="Peptidase_M13_N"/>
</dbReference>
<evidence type="ECO:0000256" key="8">
    <source>
        <dbReference type="SAM" id="SignalP"/>
    </source>
</evidence>
<keyword evidence="8" id="KW-0732">Signal</keyword>
<evidence type="ECO:0000256" key="3">
    <source>
        <dbReference type="ARBA" id="ARBA00022670"/>
    </source>
</evidence>
<dbReference type="Gene3D" id="3.40.390.10">
    <property type="entry name" value="Collagenase (Catalytic Domain)"/>
    <property type="match status" value="1"/>
</dbReference>
<dbReference type="PRINTS" id="PR00786">
    <property type="entry name" value="NEPRILYSIN"/>
</dbReference>
<dbReference type="GO" id="GO:0046872">
    <property type="term" value="F:metal ion binding"/>
    <property type="evidence" value="ECO:0007669"/>
    <property type="project" value="UniProtKB-KW"/>
</dbReference>
<evidence type="ECO:0000313" key="11">
    <source>
        <dbReference type="EMBL" id="AHF15270.1"/>
    </source>
</evidence>
<protein>
    <submittedName>
        <fullName evidence="11">Peptidase M13</fullName>
    </submittedName>
</protein>
<dbReference type="PANTHER" id="PTHR11733:SF167">
    <property type="entry name" value="FI17812P1-RELATED"/>
    <property type="match status" value="1"/>
</dbReference>
<dbReference type="Gene3D" id="1.10.1380.10">
    <property type="entry name" value="Neutral endopeptidase , domain2"/>
    <property type="match status" value="1"/>
</dbReference>
<dbReference type="KEGG" id="nso:NIASO_09080"/>
<dbReference type="STRING" id="929713.NIASO_09080"/>
<dbReference type="SUPFAM" id="SSF55486">
    <property type="entry name" value="Metalloproteases ('zincins'), catalytic domain"/>
    <property type="match status" value="1"/>
</dbReference>
<evidence type="ECO:0000259" key="10">
    <source>
        <dbReference type="Pfam" id="PF05649"/>
    </source>
</evidence>
<sequence>MINKNMLCIAAVATAAVAGCGVATNHPGETPKDSTAYLDRANMDTTVKPGDNFFLYANGAWLKKTPIPGDKTGWGSFYELADNTNKSVHTLLEDVARENAATGTPQYNVASFYKSGMDTVAIDKAGTNAIKSELDAIKAITTPQQLLDVVIENGKKGLQTILPNYVGPDDRHVTQNIVQFSQGGLGLPSKDYYTDKDSSAEKNREAYKAYVAKILTLGGEDTANAHKNALAIFDLENKMAAASLYPKEMRDPQKMYNKFSLEAFSKQTPNINWKEVFAKMGITGQDSMLVSVPQYYKAVSGLLTSVPVEVWKEYLTYNTLSDMAPYLGKDFEEARFEFYSKTLTGQKIQKPRWERVMQVINGAIGQQLGKLYVDKYFKPEAKAKMVELVQNLQDAFSNRIKNLDWMSAATKEKAQAKLSAFMKKIAYPDKWKDYTGLTLTSDNYAQNVLNAGAFNYKYDLNKLGKPVDRTEWGMTPNTVNAYYNPAFNEIVFPAAILQFPFFAFGADDAVNYGGIGAVIGHEMTHGFDDQGSQYAADGNLKNWWTPEDEKKFKAKTKMVEDQFNKYTILDSVHVNGSLTLGENIADLGGLTIAYDAFKKTKEGQSHELIDGFTPDQRFFMSWAQVWRGKRTPERAKQLIKIDPHSPDEWRANGPLTNFEPWYKAFNVQPGDKMYKPENERAKIW</sequence>
<keyword evidence="7" id="KW-0482">Metalloprotease</keyword>
<dbReference type="Pfam" id="PF05649">
    <property type="entry name" value="Peptidase_M13_N"/>
    <property type="match status" value="1"/>
</dbReference>
<evidence type="ECO:0000259" key="9">
    <source>
        <dbReference type="Pfam" id="PF01431"/>
    </source>
</evidence>
<dbReference type="InterPro" id="IPR042089">
    <property type="entry name" value="Peptidase_M13_dom_2"/>
</dbReference>
<dbReference type="InterPro" id="IPR000718">
    <property type="entry name" value="Peptidase_M13"/>
</dbReference>
<dbReference type="Proteomes" id="UP000003586">
    <property type="component" value="Chromosome"/>
</dbReference>
<dbReference type="InterPro" id="IPR018497">
    <property type="entry name" value="Peptidase_M13_C"/>
</dbReference>
<evidence type="ECO:0000256" key="5">
    <source>
        <dbReference type="ARBA" id="ARBA00022801"/>
    </source>
</evidence>
<dbReference type="EMBL" id="CP007035">
    <property type="protein sequence ID" value="AHF15270.1"/>
    <property type="molecule type" value="Genomic_DNA"/>
</dbReference>
<keyword evidence="4" id="KW-0479">Metal-binding</keyword>